<dbReference type="InterPro" id="IPR036965">
    <property type="entry name" value="Terpene_synth_N_sf"/>
</dbReference>
<sequence>MNPRSKPDSATVLSSYPDFGGLGCGYVMNRWGFAVGSVSMALGDGVADERSSPRVASLQKLVEWRVVAGDTVPRDAGSAAEKVNLCNNSCPRWLAIVLPSMIELAHIVGLHFLFPQSSRDTISFIINRRKCFLNKEKVDQNFHSYPPLLSYLEALPPTYVNEKDICKNLSEDGSLFQSPSATAKAFMDYGNKKCLAYLRSLAQRCPKAVPQSYPMDEDHIKLCIANQLHRFGLGQYFVREIEVLLTQVYRKYNKEKDIRVKASNMSAL</sequence>
<evidence type="ECO:0000313" key="3">
    <source>
        <dbReference type="EMBL" id="CAI8590932.1"/>
    </source>
</evidence>
<evidence type="ECO:0000313" key="4">
    <source>
        <dbReference type="Proteomes" id="UP001157006"/>
    </source>
</evidence>
<dbReference type="InterPro" id="IPR008930">
    <property type="entry name" value="Terpenoid_cyclase/PrenylTrfase"/>
</dbReference>
<dbReference type="InterPro" id="IPR050148">
    <property type="entry name" value="Terpene_synthase-like"/>
</dbReference>
<keyword evidence="4" id="KW-1185">Reference proteome</keyword>
<dbReference type="Gene3D" id="1.50.10.130">
    <property type="entry name" value="Terpene synthase, N-terminal domain"/>
    <property type="match status" value="1"/>
</dbReference>
<proteinExistence type="predicted"/>
<dbReference type="Gene3D" id="1.50.10.160">
    <property type="match status" value="1"/>
</dbReference>
<dbReference type="GO" id="GO:0000287">
    <property type="term" value="F:magnesium ion binding"/>
    <property type="evidence" value="ECO:0007669"/>
    <property type="project" value="TreeGrafter"/>
</dbReference>
<dbReference type="Proteomes" id="UP001157006">
    <property type="component" value="Chromosome 1L"/>
</dbReference>
<evidence type="ECO:0000256" key="1">
    <source>
        <dbReference type="ARBA" id="ARBA00001946"/>
    </source>
</evidence>
<dbReference type="AlphaFoldDB" id="A0AAV0YZQ6"/>
<dbReference type="EMBL" id="OX451736">
    <property type="protein sequence ID" value="CAI8590932.1"/>
    <property type="molecule type" value="Genomic_DNA"/>
</dbReference>
<keyword evidence="2" id="KW-0460">Magnesium</keyword>
<name>A0AAV0YZQ6_VICFA</name>
<organism evidence="3 4">
    <name type="scientific">Vicia faba</name>
    <name type="common">Broad bean</name>
    <name type="synonym">Faba vulgaris</name>
    <dbReference type="NCBI Taxonomy" id="3906"/>
    <lineage>
        <taxon>Eukaryota</taxon>
        <taxon>Viridiplantae</taxon>
        <taxon>Streptophyta</taxon>
        <taxon>Embryophyta</taxon>
        <taxon>Tracheophyta</taxon>
        <taxon>Spermatophyta</taxon>
        <taxon>Magnoliopsida</taxon>
        <taxon>eudicotyledons</taxon>
        <taxon>Gunneridae</taxon>
        <taxon>Pentapetalae</taxon>
        <taxon>rosids</taxon>
        <taxon>fabids</taxon>
        <taxon>Fabales</taxon>
        <taxon>Fabaceae</taxon>
        <taxon>Papilionoideae</taxon>
        <taxon>50 kb inversion clade</taxon>
        <taxon>NPAAA clade</taxon>
        <taxon>Hologalegina</taxon>
        <taxon>IRL clade</taxon>
        <taxon>Fabeae</taxon>
        <taxon>Vicia</taxon>
    </lineage>
</organism>
<protein>
    <recommendedName>
        <fullName evidence="5">Terpene synthase N-terminal domain-containing protein</fullName>
    </recommendedName>
</protein>
<dbReference type="PANTHER" id="PTHR31739:SF25">
    <property type="entry name" value="(E,E)-GERANYLLINALOOL SYNTHASE"/>
    <property type="match status" value="1"/>
</dbReference>
<reference evidence="3 4" key="1">
    <citation type="submission" date="2023-01" db="EMBL/GenBank/DDBJ databases">
        <authorList>
            <person name="Kreplak J."/>
        </authorList>
    </citation>
    <scope>NUCLEOTIDE SEQUENCE [LARGE SCALE GENOMIC DNA]</scope>
</reference>
<dbReference type="PANTHER" id="PTHR31739">
    <property type="entry name" value="ENT-COPALYL DIPHOSPHATE SYNTHASE, CHLOROPLASTIC"/>
    <property type="match status" value="1"/>
</dbReference>
<accession>A0AAV0YZQ6</accession>
<comment type="cofactor">
    <cofactor evidence="1">
        <name>Mg(2+)</name>
        <dbReference type="ChEBI" id="CHEBI:18420"/>
    </cofactor>
</comment>
<dbReference type="SUPFAM" id="SSF48239">
    <property type="entry name" value="Terpenoid cyclases/Protein prenyltransferases"/>
    <property type="match status" value="1"/>
</dbReference>
<evidence type="ECO:0008006" key="5">
    <source>
        <dbReference type="Google" id="ProtNLM"/>
    </source>
</evidence>
<dbReference type="GO" id="GO:0010333">
    <property type="term" value="F:terpene synthase activity"/>
    <property type="evidence" value="ECO:0007669"/>
    <property type="project" value="InterPro"/>
</dbReference>
<dbReference type="GO" id="GO:0016102">
    <property type="term" value="P:diterpenoid biosynthetic process"/>
    <property type="evidence" value="ECO:0007669"/>
    <property type="project" value="TreeGrafter"/>
</dbReference>
<gene>
    <name evidence="3" type="ORF">VFH_I464480</name>
</gene>
<evidence type="ECO:0000256" key="2">
    <source>
        <dbReference type="ARBA" id="ARBA00022842"/>
    </source>
</evidence>